<keyword evidence="1" id="KW-0472">Membrane</keyword>
<protein>
    <submittedName>
        <fullName evidence="2">Uncharacterized protein</fullName>
    </submittedName>
</protein>
<dbReference type="AlphaFoldDB" id="A0A2H3E0N3"/>
<dbReference type="EMBL" id="KZ293653">
    <property type="protein sequence ID" value="PBK94897.1"/>
    <property type="molecule type" value="Genomic_DNA"/>
</dbReference>
<organism evidence="2 3">
    <name type="scientific">Armillaria gallica</name>
    <name type="common">Bulbous honey fungus</name>
    <name type="synonym">Armillaria bulbosa</name>
    <dbReference type="NCBI Taxonomy" id="47427"/>
    <lineage>
        <taxon>Eukaryota</taxon>
        <taxon>Fungi</taxon>
        <taxon>Dikarya</taxon>
        <taxon>Basidiomycota</taxon>
        <taxon>Agaricomycotina</taxon>
        <taxon>Agaricomycetes</taxon>
        <taxon>Agaricomycetidae</taxon>
        <taxon>Agaricales</taxon>
        <taxon>Marasmiineae</taxon>
        <taxon>Physalacriaceae</taxon>
        <taxon>Armillaria</taxon>
    </lineage>
</organism>
<evidence type="ECO:0000313" key="3">
    <source>
        <dbReference type="Proteomes" id="UP000217790"/>
    </source>
</evidence>
<keyword evidence="1" id="KW-0812">Transmembrane</keyword>
<name>A0A2H3E0N3_ARMGA</name>
<dbReference type="InParanoid" id="A0A2H3E0N3"/>
<evidence type="ECO:0000313" key="2">
    <source>
        <dbReference type="EMBL" id="PBK94897.1"/>
    </source>
</evidence>
<sequence>MDRTETSCIPQIFFMPVLYSVGLSFKCYVWHLGDLRTVSAQKLEHSLVVFG</sequence>
<proteinExistence type="predicted"/>
<feature type="transmembrane region" description="Helical" evidence="1">
    <location>
        <begin position="12"/>
        <end position="31"/>
    </location>
</feature>
<keyword evidence="1" id="KW-1133">Transmembrane helix</keyword>
<gene>
    <name evidence="2" type="ORF">ARMGADRAFT_1011760</name>
</gene>
<accession>A0A2H3E0N3</accession>
<reference evidence="3" key="1">
    <citation type="journal article" date="2017" name="Nat. Ecol. Evol.">
        <title>Genome expansion and lineage-specific genetic innovations in the forest pathogenic fungi Armillaria.</title>
        <authorList>
            <person name="Sipos G."/>
            <person name="Prasanna A.N."/>
            <person name="Walter M.C."/>
            <person name="O'Connor E."/>
            <person name="Balint B."/>
            <person name="Krizsan K."/>
            <person name="Kiss B."/>
            <person name="Hess J."/>
            <person name="Varga T."/>
            <person name="Slot J."/>
            <person name="Riley R."/>
            <person name="Boka B."/>
            <person name="Rigling D."/>
            <person name="Barry K."/>
            <person name="Lee J."/>
            <person name="Mihaltcheva S."/>
            <person name="LaButti K."/>
            <person name="Lipzen A."/>
            <person name="Waldron R."/>
            <person name="Moloney N.M."/>
            <person name="Sperisen C."/>
            <person name="Kredics L."/>
            <person name="Vagvoelgyi C."/>
            <person name="Patrignani A."/>
            <person name="Fitzpatrick D."/>
            <person name="Nagy I."/>
            <person name="Doyle S."/>
            <person name="Anderson J.B."/>
            <person name="Grigoriev I.V."/>
            <person name="Gueldener U."/>
            <person name="Muensterkoetter M."/>
            <person name="Nagy L.G."/>
        </authorList>
    </citation>
    <scope>NUCLEOTIDE SEQUENCE [LARGE SCALE GENOMIC DNA]</scope>
    <source>
        <strain evidence="3">Ar21-2</strain>
    </source>
</reference>
<dbReference type="Proteomes" id="UP000217790">
    <property type="component" value="Unassembled WGS sequence"/>
</dbReference>
<evidence type="ECO:0000256" key="1">
    <source>
        <dbReference type="SAM" id="Phobius"/>
    </source>
</evidence>
<keyword evidence="3" id="KW-1185">Reference proteome</keyword>